<feature type="transmembrane region" description="Helical" evidence="1">
    <location>
        <begin position="27"/>
        <end position="47"/>
    </location>
</feature>
<name>A0A3B1DJK1_9ZZZZ</name>
<gene>
    <name evidence="2" type="ORF">MNBD_UNCLBAC01-1820</name>
</gene>
<evidence type="ECO:0000256" key="1">
    <source>
        <dbReference type="SAM" id="Phobius"/>
    </source>
</evidence>
<dbReference type="AlphaFoldDB" id="A0A3B1DJK1"/>
<organism evidence="2">
    <name type="scientific">hydrothermal vent metagenome</name>
    <dbReference type="NCBI Taxonomy" id="652676"/>
    <lineage>
        <taxon>unclassified sequences</taxon>
        <taxon>metagenomes</taxon>
        <taxon>ecological metagenomes</taxon>
    </lineage>
</organism>
<keyword evidence="1" id="KW-0472">Membrane</keyword>
<sequence length="194" mass="23061">MNFLDIFLNSFYIPEKNLFKVGEIANWNVYGLFYCVFFGFLIVACILKFFLKKFRFQQYVFFVCCFFLFLTVGVQTIHRHKIFKEDYKKFHGKTLQEKISVRFENTYRFAQYCRTNLPGKHWGDPVTDMDIQKNMLTFFSIAYYLYPLDIRIGKEHSKDSLVIFLKEDPLKAVPAGFKAFEPFDSTSLLAVKEK</sequence>
<accession>A0A3B1DJK1</accession>
<keyword evidence="1" id="KW-1133">Transmembrane helix</keyword>
<dbReference type="EMBL" id="UOGJ01000031">
    <property type="protein sequence ID" value="VAX35160.1"/>
    <property type="molecule type" value="Genomic_DNA"/>
</dbReference>
<reference evidence="2" key="1">
    <citation type="submission" date="2018-06" db="EMBL/GenBank/DDBJ databases">
        <authorList>
            <person name="Zhirakovskaya E."/>
        </authorList>
    </citation>
    <scope>NUCLEOTIDE SEQUENCE</scope>
</reference>
<feature type="transmembrane region" description="Helical" evidence="1">
    <location>
        <begin position="59"/>
        <end position="78"/>
    </location>
</feature>
<proteinExistence type="predicted"/>
<protein>
    <submittedName>
        <fullName evidence="2">Uncharacterized protein</fullName>
    </submittedName>
</protein>
<evidence type="ECO:0000313" key="2">
    <source>
        <dbReference type="EMBL" id="VAX35160.1"/>
    </source>
</evidence>
<keyword evidence="1" id="KW-0812">Transmembrane</keyword>